<reference evidence="7" key="1">
    <citation type="submission" date="2016-11" db="EMBL/GenBank/DDBJ databases">
        <authorList>
            <person name="Varghese N."/>
            <person name="Submissions S."/>
        </authorList>
    </citation>
    <scope>NUCLEOTIDE SEQUENCE [LARGE SCALE GENOMIC DNA]</scope>
    <source>
        <strain evidence="7">DSM 15692</strain>
    </source>
</reference>
<comment type="catalytic activity">
    <reaction evidence="4 5">
        <text>O-phospho-L-tyrosyl-[protein] + H2O = L-tyrosyl-[protein] + phosphate</text>
        <dbReference type="Rhea" id="RHEA:10684"/>
        <dbReference type="Rhea" id="RHEA-COMP:10136"/>
        <dbReference type="Rhea" id="RHEA-COMP:20101"/>
        <dbReference type="ChEBI" id="CHEBI:15377"/>
        <dbReference type="ChEBI" id="CHEBI:43474"/>
        <dbReference type="ChEBI" id="CHEBI:46858"/>
        <dbReference type="ChEBI" id="CHEBI:61978"/>
        <dbReference type="EC" id="3.1.3.48"/>
    </reaction>
</comment>
<evidence type="ECO:0000256" key="5">
    <source>
        <dbReference type="PIRNR" id="PIRNR016557"/>
    </source>
</evidence>
<evidence type="ECO:0000256" key="3">
    <source>
        <dbReference type="ARBA" id="ARBA00022912"/>
    </source>
</evidence>
<dbReference type="GO" id="GO:0004725">
    <property type="term" value="F:protein tyrosine phosphatase activity"/>
    <property type="evidence" value="ECO:0007669"/>
    <property type="project" value="UniProtKB-UniRule"/>
</dbReference>
<keyword evidence="7" id="KW-1185">Reference proteome</keyword>
<evidence type="ECO:0000256" key="1">
    <source>
        <dbReference type="ARBA" id="ARBA00005750"/>
    </source>
</evidence>
<name>A0A1M4X1K3_9LACT</name>
<organism evidence="6 7">
    <name type="scientific">Atopostipes suicloacalis DSM 15692</name>
    <dbReference type="NCBI Taxonomy" id="1121025"/>
    <lineage>
        <taxon>Bacteria</taxon>
        <taxon>Bacillati</taxon>
        <taxon>Bacillota</taxon>
        <taxon>Bacilli</taxon>
        <taxon>Lactobacillales</taxon>
        <taxon>Carnobacteriaceae</taxon>
        <taxon>Atopostipes</taxon>
    </lineage>
</organism>
<proteinExistence type="inferred from homology"/>
<evidence type="ECO:0000256" key="2">
    <source>
        <dbReference type="ARBA" id="ARBA00022801"/>
    </source>
</evidence>
<dbReference type="PIRSF" id="PIRSF016557">
    <property type="entry name" value="Caps_synth_CpsB"/>
    <property type="match status" value="1"/>
</dbReference>
<comment type="similarity">
    <text evidence="1 5">Belongs to the metallo-dependent hydrolases superfamily. CpsB/CapC family.</text>
</comment>
<gene>
    <name evidence="6" type="ORF">SAMN02745249_01334</name>
</gene>
<dbReference type="InterPro" id="IPR016667">
    <property type="entry name" value="Caps_polysacc_synth_CpsB/CapC"/>
</dbReference>
<sequence>MIDLHCHILPGIDDGSKSWEMSLEMARLAVAEGITHILATPHHMNRHWINPKQEVITLVDELQERLDEENIPLTIFPGQEVRLHGEILTNIQNDEICFIDEMNQYILIEFPTSSVPDYSERLFFELQSAGITPIIVHPERNHAILKDPSILYDFVSRDILAQVTAASYIGKFGREIEKLSEQLIEANLVHFLASDAHNVTSRKFHMKEAFEKLEKQYGVEKVKAFDQVTRDLINGDGITLPEPKMIKTNKKFFGLF</sequence>
<dbReference type="GO" id="GO:0030145">
    <property type="term" value="F:manganese ion binding"/>
    <property type="evidence" value="ECO:0007669"/>
    <property type="project" value="UniProtKB-UniRule"/>
</dbReference>
<evidence type="ECO:0000313" key="6">
    <source>
        <dbReference type="EMBL" id="SHE87364.1"/>
    </source>
</evidence>
<dbReference type="Proteomes" id="UP000184128">
    <property type="component" value="Unassembled WGS sequence"/>
</dbReference>
<dbReference type="OrthoDB" id="9788539at2"/>
<dbReference type="InterPro" id="IPR016195">
    <property type="entry name" value="Pol/histidinol_Pase-like"/>
</dbReference>
<dbReference type="RefSeq" id="WP_073298049.1">
    <property type="nucleotide sequence ID" value="NZ_FQUF01000018.1"/>
</dbReference>
<dbReference type="STRING" id="1121025.SAMN02745249_01334"/>
<dbReference type="Gene3D" id="3.20.20.140">
    <property type="entry name" value="Metal-dependent hydrolases"/>
    <property type="match status" value="1"/>
</dbReference>
<dbReference type="PANTHER" id="PTHR39181">
    <property type="entry name" value="TYROSINE-PROTEIN PHOSPHATASE YWQE"/>
    <property type="match status" value="1"/>
</dbReference>
<keyword evidence="2 5" id="KW-0378">Hydrolase</keyword>
<keyword evidence="3 5" id="KW-0904">Protein phosphatase</keyword>
<dbReference type="AlphaFoldDB" id="A0A1M4X1K3"/>
<dbReference type="Pfam" id="PF19567">
    <property type="entry name" value="CpsB_CapC"/>
    <property type="match status" value="1"/>
</dbReference>
<evidence type="ECO:0000256" key="4">
    <source>
        <dbReference type="ARBA" id="ARBA00051722"/>
    </source>
</evidence>
<dbReference type="SUPFAM" id="SSF89550">
    <property type="entry name" value="PHP domain-like"/>
    <property type="match status" value="1"/>
</dbReference>
<accession>A0A1M4X1K3</accession>
<dbReference type="EMBL" id="FQUF01000018">
    <property type="protein sequence ID" value="SHE87364.1"/>
    <property type="molecule type" value="Genomic_DNA"/>
</dbReference>
<dbReference type="PANTHER" id="PTHR39181:SF1">
    <property type="entry name" value="TYROSINE-PROTEIN PHOSPHATASE YWQE"/>
    <property type="match status" value="1"/>
</dbReference>
<evidence type="ECO:0000313" key="7">
    <source>
        <dbReference type="Proteomes" id="UP000184128"/>
    </source>
</evidence>
<dbReference type="EC" id="3.1.3.48" evidence="5"/>
<protein>
    <recommendedName>
        <fullName evidence="5">Tyrosine-protein phosphatase</fullName>
        <ecNumber evidence="5">3.1.3.48</ecNumber>
    </recommendedName>
</protein>